<reference evidence="2" key="1">
    <citation type="submission" date="2015-09" db="EMBL/GenBank/DDBJ databases">
        <authorList>
            <person name="Wibberg D."/>
        </authorList>
    </citation>
    <scope>NUCLEOTIDE SEQUENCE [LARGE SCALE GENOMIC DNA]</scope>
    <source>
        <strain evidence="2">SD1D</strain>
    </source>
</reference>
<keyword evidence="2" id="KW-1185">Reference proteome</keyword>
<name>A0A0K8J2U6_9FIRM</name>
<dbReference type="EMBL" id="LN879430">
    <property type="protein sequence ID" value="CUH91800.1"/>
    <property type="molecule type" value="Genomic_DNA"/>
</dbReference>
<dbReference type="RefSeq" id="WP_058257232.1">
    <property type="nucleotide sequence ID" value="NZ_DUPS01000031.1"/>
</dbReference>
<dbReference type="InterPro" id="IPR029052">
    <property type="entry name" value="Metallo-depent_PP-like"/>
</dbReference>
<evidence type="ECO:0000313" key="1">
    <source>
        <dbReference type="EMBL" id="CUH91800.1"/>
    </source>
</evidence>
<protein>
    <submittedName>
        <fullName evidence="1">Uncharacterized protein</fullName>
    </submittedName>
</protein>
<proteinExistence type="predicted"/>
<gene>
    <name evidence="1" type="ORF">SD1D_0247</name>
</gene>
<accession>A0A0K8J2U6</accession>
<dbReference type="SUPFAM" id="SSF56300">
    <property type="entry name" value="Metallo-dependent phosphatases"/>
    <property type="match status" value="1"/>
</dbReference>
<dbReference type="KEGG" id="hsd:SD1D_0247"/>
<dbReference type="Proteomes" id="UP000196053">
    <property type="component" value="Chromosome I"/>
</dbReference>
<dbReference type="AlphaFoldDB" id="A0A0K8J2U6"/>
<dbReference type="OrthoDB" id="9773199at2"/>
<evidence type="ECO:0000313" key="2">
    <source>
        <dbReference type="Proteomes" id="UP000196053"/>
    </source>
</evidence>
<sequence length="313" mass="37442">MNTEKRLTKAYKEATIEYFDKDSKYVIFSDTHRGDDSVSDEFARNQVIFLHVLNYYNKNGYIYVEAGDGDELWEHKNFNHIRLAHKDIFIVLKKFYEAGRLRMLYGNHNIYLKNKKYVEKNYYQFYDEYNQKKVNLFQGIKPMEALVLKHRITKQEILIVHGHQGDLINDQFWYISMILLRYFWRFLHIVGFENPSSPARNLYKRHKVEKNYNKWIKKHKIMLICGHTHRIKFPKKNDLPYFNTGCCINTRGIPGIEIVDDTILMVDWRVKADENGNMRIERTIVRGPEPIERYNCKNIGNFSNDSNCSQIDS</sequence>
<dbReference type="Gene3D" id="3.60.21.10">
    <property type="match status" value="1"/>
</dbReference>
<organism evidence="1 2">
    <name type="scientific">Herbinix luporum</name>
    <dbReference type="NCBI Taxonomy" id="1679721"/>
    <lineage>
        <taxon>Bacteria</taxon>
        <taxon>Bacillati</taxon>
        <taxon>Bacillota</taxon>
        <taxon>Clostridia</taxon>
        <taxon>Lachnospirales</taxon>
        <taxon>Lachnospiraceae</taxon>
        <taxon>Herbinix</taxon>
    </lineage>
</organism>